<dbReference type="InterPro" id="IPR000073">
    <property type="entry name" value="AB_hydrolase_1"/>
</dbReference>
<dbReference type="Proteomes" id="UP001472677">
    <property type="component" value="Unassembled WGS sequence"/>
</dbReference>
<evidence type="ECO:0000256" key="1">
    <source>
        <dbReference type="ARBA" id="ARBA00022801"/>
    </source>
</evidence>
<evidence type="ECO:0000256" key="2">
    <source>
        <dbReference type="ARBA" id="ARBA00038334"/>
    </source>
</evidence>
<evidence type="ECO:0000313" key="6">
    <source>
        <dbReference type="Proteomes" id="UP001472677"/>
    </source>
</evidence>
<dbReference type="InterPro" id="IPR000639">
    <property type="entry name" value="Epox_hydrolase-like"/>
</dbReference>
<dbReference type="PRINTS" id="PR00111">
    <property type="entry name" value="ABHYDROLASE"/>
</dbReference>
<keyword evidence="1" id="KW-0378">Hydrolase</keyword>
<protein>
    <recommendedName>
        <fullName evidence="4">AB hydrolase-1 domain-containing protein</fullName>
    </recommendedName>
</protein>
<comment type="caution">
    <text evidence="5">The sequence shown here is derived from an EMBL/GenBank/DDBJ whole genome shotgun (WGS) entry which is preliminary data.</text>
</comment>
<dbReference type="Gene3D" id="3.40.50.1820">
    <property type="entry name" value="alpha/beta hydrolase"/>
    <property type="match status" value="1"/>
</dbReference>
<dbReference type="EMBL" id="JBBPBM010000775">
    <property type="protein sequence ID" value="KAK8491682.1"/>
    <property type="molecule type" value="Genomic_DNA"/>
</dbReference>
<sequence>MEKIEHTTVATNGINMHVASIGSGPVILFLHGFPELWYSWRHQLLSLSSLGYRCVAPDLRGYGDTDAPSSAASYTVFHIVGDLVGLLDALGVDRVLLVGHDWGASIAWSFCQLRPDRVKALVNLSVAYRPRNPKVKPVEGFRALFGDDYYICRFQEPGEIEEEFAEVDTKKLLKIFLTSRNPNPPRMPKGRGYKGSPDPPPLPSWLSEQDVDYFASKFNQKGFTGGLNYYRALNRNWELMAPWTGLEIKVPVKFIIGDLDVTYHIPGVKDYIHNGRFKKDKNPRRSACTSTTSLRNSDSRPRSALFVYILNGGGGLCGVRNLMASGCLHYITLVFACLPWKNLLDLLLYQRHETTLHNSCKLSSKYIWGFGSEADVLPSSAQFDRARTSRLARNYSAGPRTSDLGKRAFHLEVAGASSSGAGVELHVTIVIRMNHVAYDDVHVDVIVVLENVATPENIVVIPECIVVATNLCFSCCCS</sequence>
<keyword evidence="6" id="KW-1185">Reference proteome</keyword>
<accession>A0ABR2AF01</accession>
<feature type="domain" description="AB hydrolase-1" evidence="4">
    <location>
        <begin position="25"/>
        <end position="126"/>
    </location>
</feature>
<organism evidence="5 6">
    <name type="scientific">Hibiscus sabdariffa</name>
    <name type="common">roselle</name>
    <dbReference type="NCBI Taxonomy" id="183260"/>
    <lineage>
        <taxon>Eukaryota</taxon>
        <taxon>Viridiplantae</taxon>
        <taxon>Streptophyta</taxon>
        <taxon>Embryophyta</taxon>
        <taxon>Tracheophyta</taxon>
        <taxon>Spermatophyta</taxon>
        <taxon>Magnoliopsida</taxon>
        <taxon>eudicotyledons</taxon>
        <taxon>Gunneridae</taxon>
        <taxon>Pentapetalae</taxon>
        <taxon>rosids</taxon>
        <taxon>malvids</taxon>
        <taxon>Malvales</taxon>
        <taxon>Malvaceae</taxon>
        <taxon>Malvoideae</taxon>
        <taxon>Hibiscus</taxon>
    </lineage>
</organism>
<gene>
    <name evidence="5" type="ORF">V6N12_035053</name>
</gene>
<evidence type="ECO:0000259" key="4">
    <source>
        <dbReference type="Pfam" id="PF00561"/>
    </source>
</evidence>
<proteinExistence type="inferred from homology"/>
<dbReference type="Pfam" id="PF00561">
    <property type="entry name" value="Abhydrolase_1"/>
    <property type="match status" value="1"/>
</dbReference>
<name>A0ABR2AF01_9ROSI</name>
<dbReference type="PRINTS" id="PR00412">
    <property type="entry name" value="EPOXHYDRLASE"/>
</dbReference>
<reference evidence="5 6" key="1">
    <citation type="journal article" date="2024" name="G3 (Bethesda)">
        <title>Genome assembly of Hibiscus sabdariffa L. provides insights into metabolisms of medicinal natural products.</title>
        <authorList>
            <person name="Kim T."/>
        </authorList>
    </citation>
    <scope>NUCLEOTIDE SEQUENCE [LARGE SCALE GENOMIC DNA]</scope>
    <source>
        <strain evidence="5">TK-2024</strain>
        <tissue evidence="5">Old leaves</tissue>
    </source>
</reference>
<dbReference type="InterPro" id="IPR029058">
    <property type="entry name" value="AB_hydrolase_fold"/>
</dbReference>
<dbReference type="PANTHER" id="PTHR43329">
    <property type="entry name" value="EPOXIDE HYDROLASE"/>
    <property type="match status" value="1"/>
</dbReference>
<feature type="region of interest" description="Disordered" evidence="3">
    <location>
        <begin position="181"/>
        <end position="200"/>
    </location>
</feature>
<evidence type="ECO:0000256" key="3">
    <source>
        <dbReference type="SAM" id="MobiDB-lite"/>
    </source>
</evidence>
<evidence type="ECO:0000313" key="5">
    <source>
        <dbReference type="EMBL" id="KAK8491682.1"/>
    </source>
</evidence>
<dbReference type="SUPFAM" id="SSF53474">
    <property type="entry name" value="alpha/beta-Hydrolases"/>
    <property type="match status" value="1"/>
</dbReference>
<comment type="similarity">
    <text evidence="2">Belongs to the AB hydrolase superfamily. Epoxide hydrolase family.</text>
</comment>